<dbReference type="Pfam" id="PF02391">
    <property type="entry name" value="MoaE"/>
    <property type="match status" value="1"/>
</dbReference>
<dbReference type="PANTHER" id="PTHR23404">
    <property type="entry name" value="MOLYBDOPTERIN SYNTHASE RELATED"/>
    <property type="match status" value="1"/>
</dbReference>
<keyword evidence="2" id="KW-1185">Reference proteome</keyword>
<dbReference type="SUPFAM" id="SSF54690">
    <property type="entry name" value="Molybdopterin synthase subunit MoaE"/>
    <property type="match status" value="1"/>
</dbReference>
<dbReference type="AlphaFoldDB" id="A0A6C7EB23"/>
<dbReference type="CDD" id="cd00756">
    <property type="entry name" value="MoaE"/>
    <property type="match status" value="1"/>
</dbReference>
<dbReference type="GO" id="GO:0006777">
    <property type="term" value="P:Mo-molybdopterin cofactor biosynthetic process"/>
    <property type="evidence" value="ECO:0007669"/>
    <property type="project" value="InterPro"/>
</dbReference>
<dbReference type="EMBL" id="AP012057">
    <property type="protein sequence ID" value="BAN01216.1"/>
    <property type="molecule type" value="Genomic_DNA"/>
</dbReference>
<reference evidence="1 2" key="1">
    <citation type="journal article" date="2013" name="Int. J. Syst. Evol. Microbiol.">
        <title>Ilumatobacter nonamiense sp. nov. and Ilumatobacter coccineum sp. nov., isolated from seashore sand.</title>
        <authorList>
            <person name="Matsumoto A."/>
            <person name="Kasai H."/>
            <person name="Matsuo Y."/>
            <person name="Shizuri Y."/>
            <person name="Ichikawa N."/>
            <person name="Fujita N."/>
            <person name="Omura S."/>
            <person name="Takahashi Y."/>
        </authorList>
    </citation>
    <scope>NUCLEOTIDE SEQUENCE [LARGE SCALE GENOMIC DNA]</scope>
    <source>
        <strain evidence="2">NBRC 103263 / KCTC 29153 / YM16-304</strain>
    </source>
</reference>
<dbReference type="KEGG" id="aym:YM304_09020"/>
<dbReference type="Proteomes" id="UP000011863">
    <property type="component" value="Chromosome"/>
</dbReference>
<dbReference type="Gene3D" id="3.90.1170.40">
    <property type="entry name" value="Molybdopterin biosynthesis MoaE subunit"/>
    <property type="match status" value="1"/>
</dbReference>
<protein>
    <submittedName>
        <fullName evidence="1">Molybdopterin synthase large subunit MoaE</fullName>
    </submittedName>
</protein>
<sequence>MAAATTTMPGVTPPENGDNWFGVTADELPIAAAYEWAVRPSCGAVVLFSGTVRDHAEGRDDVQHLTYEAYDEQVVPVFERITAELRERWPDTGRVVLLHRTGRLELGESSVIAVVSSPHRPNAFEAGRYAIDALKESAPIWKHEVWADGSDWGTDAHTAVDPRSVGATE</sequence>
<evidence type="ECO:0000313" key="2">
    <source>
        <dbReference type="Proteomes" id="UP000011863"/>
    </source>
</evidence>
<proteinExistence type="predicted"/>
<organism evidence="1 2">
    <name type="scientific">Ilumatobacter coccineus (strain NBRC 103263 / KCTC 29153 / YM16-304)</name>
    <dbReference type="NCBI Taxonomy" id="1313172"/>
    <lineage>
        <taxon>Bacteria</taxon>
        <taxon>Bacillati</taxon>
        <taxon>Actinomycetota</taxon>
        <taxon>Acidimicrobiia</taxon>
        <taxon>Acidimicrobiales</taxon>
        <taxon>Ilumatobacteraceae</taxon>
        <taxon>Ilumatobacter</taxon>
    </lineage>
</organism>
<dbReference type="InterPro" id="IPR036563">
    <property type="entry name" value="MoaE_sf"/>
</dbReference>
<gene>
    <name evidence="1" type="primary">moaE</name>
    <name evidence="1" type="ORF">YM304_09020</name>
</gene>
<evidence type="ECO:0000313" key="1">
    <source>
        <dbReference type="EMBL" id="BAN01216.1"/>
    </source>
</evidence>
<accession>A0A6C7EB23</accession>
<dbReference type="InterPro" id="IPR003448">
    <property type="entry name" value="Mopterin_biosynth_MoaE"/>
</dbReference>
<name>A0A6C7EB23_ILUCY</name>